<name>A0ABP4IXR1_9PSEU</name>
<protein>
    <submittedName>
        <fullName evidence="2">Uncharacterized protein</fullName>
    </submittedName>
</protein>
<accession>A0ABP4IXR1</accession>
<dbReference type="Proteomes" id="UP001501414">
    <property type="component" value="Unassembled WGS sequence"/>
</dbReference>
<evidence type="ECO:0000313" key="2">
    <source>
        <dbReference type="EMBL" id="GAA1401826.1"/>
    </source>
</evidence>
<comment type="caution">
    <text evidence="2">The sequence shown here is derived from an EMBL/GenBank/DDBJ whole genome shotgun (WGS) entry which is preliminary data.</text>
</comment>
<dbReference type="EMBL" id="BAAAJK010000053">
    <property type="protein sequence ID" value="GAA1401826.1"/>
    <property type="molecule type" value="Genomic_DNA"/>
</dbReference>
<proteinExistence type="predicted"/>
<evidence type="ECO:0000313" key="3">
    <source>
        <dbReference type="Proteomes" id="UP001501414"/>
    </source>
</evidence>
<evidence type="ECO:0000256" key="1">
    <source>
        <dbReference type="SAM" id="MobiDB-lite"/>
    </source>
</evidence>
<keyword evidence="3" id="KW-1185">Reference proteome</keyword>
<sequence>MAIEPNRCILEQAFGMHPEVITMRRHSDLSLNQLQRISESTRVPCPPRSSRRGCGAPIGQQCVSLADGPNKNRPLGGLGAHVDRLLIARGELTPPAPDTPAPAGREPVLA</sequence>
<feature type="region of interest" description="Disordered" evidence="1">
    <location>
        <begin position="90"/>
        <end position="110"/>
    </location>
</feature>
<reference evidence="3" key="1">
    <citation type="journal article" date="2019" name="Int. J. Syst. Evol. Microbiol.">
        <title>The Global Catalogue of Microorganisms (GCM) 10K type strain sequencing project: providing services to taxonomists for standard genome sequencing and annotation.</title>
        <authorList>
            <consortium name="The Broad Institute Genomics Platform"/>
            <consortium name="The Broad Institute Genome Sequencing Center for Infectious Disease"/>
            <person name="Wu L."/>
            <person name="Ma J."/>
        </authorList>
    </citation>
    <scope>NUCLEOTIDE SEQUENCE [LARGE SCALE GENOMIC DNA]</scope>
    <source>
        <strain evidence="3">JCM 11896</strain>
    </source>
</reference>
<gene>
    <name evidence="2" type="ORF">GCM10009613_60810</name>
</gene>
<organism evidence="2 3">
    <name type="scientific">Pseudonocardia kongjuensis</name>
    <dbReference type="NCBI Taxonomy" id="102227"/>
    <lineage>
        <taxon>Bacteria</taxon>
        <taxon>Bacillati</taxon>
        <taxon>Actinomycetota</taxon>
        <taxon>Actinomycetes</taxon>
        <taxon>Pseudonocardiales</taxon>
        <taxon>Pseudonocardiaceae</taxon>
        <taxon>Pseudonocardia</taxon>
    </lineage>
</organism>